<dbReference type="EMBL" id="CAFBQP010000050">
    <property type="protein sequence ID" value="CAB5064429.1"/>
    <property type="molecule type" value="Genomic_DNA"/>
</dbReference>
<reference evidence="2" key="1">
    <citation type="submission" date="2020-05" db="EMBL/GenBank/DDBJ databases">
        <authorList>
            <person name="Chiriac C."/>
            <person name="Salcher M."/>
            <person name="Ghai R."/>
            <person name="Kavagutti S V."/>
        </authorList>
    </citation>
    <scope>NUCLEOTIDE SEQUENCE</scope>
</reference>
<organism evidence="2">
    <name type="scientific">freshwater metagenome</name>
    <dbReference type="NCBI Taxonomy" id="449393"/>
    <lineage>
        <taxon>unclassified sequences</taxon>
        <taxon>metagenomes</taxon>
        <taxon>ecological metagenomes</taxon>
    </lineage>
</organism>
<dbReference type="EMBL" id="CAFBLR010000308">
    <property type="protein sequence ID" value="CAB4886858.1"/>
    <property type="molecule type" value="Genomic_DNA"/>
</dbReference>
<dbReference type="InterPro" id="IPR038071">
    <property type="entry name" value="UROD/MetE-like_sf"/>
</dbReference>
<dbReference type="EMBL" id="CAEZXX010000104">
    <property type="protein sequence ID" value="CAB4716786.1"/>
    <property type="molecule type" value="Genomic_DNA"/>
</dbReference>
<proteinExistence type="predicted"/>
<evidence type="ECO:0000313" key="4">
    <source>
        <dbReference type="EMBL" id="CAB5064429.1"/>
    </source>
</evidence>
<evidence type="ECO:0000313" key="2">
    <source>
        <dbReference type="EMBL" id="CAB4762050.1"/>
    </source>
</evidence>
<dbReference type="AlphaFoldDB" id="A0A6J6UQL1"/>
<evidence type="ECO:0000313" key="1">
    <source>
        <dbReference type="EMBL" id="CAB4716786.1"/>
    </source>
</evidence>
<dbReference type="Gene3D" id="3.20.20.210">
    <property type="match status" value="1"/>
</dbReference>
<dbReference type="SUPFAM" id="SSF51726">
    <property type="entry name" value="UROD/MetE-like"/>
    <property type="match status" value="1"/>
</dbReference>
<evidence type="ECO:0000313" key="3">
    <source>
        <dbReference type="EMBL" id="CAB4886858.1"/>
    </source>
</evidence>
<sequence>MNIDLPPGSPTGIGSLPFRDPHRAAAFVLEQLPELPAIPALPKRSPFESMIAQGVVGIRGITVGQYGSLAVDLTKVDPSAPVETSLDHGAFDGLLGFLELADPATTRRVKWQIVGPLTLGLTLQRAGVPDHLAFEVAVRAVRAHLGAVHERIDARLPGVQHVVFIDEPMFTDVQDPSFPLQPELAIDYVSGTLAAIEQFGVSGVHCCGAGDWGSILAAGPAVLSMPVSQQLVDVSGLLAAFLDAGGWIAWGAVHTDGPVPTSSHRPWRDLNNLWQALARGGCDLDRIRAQALVTPACGLFTHAEQVTTSVFRILREVSDRLTGCGGSTPLSIGA</sequence>
<protein>
    <submittedName>
        <fullName evidence="2">Unannotated protein</fullName>
    </submittedName>
</protein>
<name>A0A6J6UQL1_9ZZZZ</name>
<accession>A0A6J6UQL1</accession>
<gene>
    <name evidence="1" type="ORF">UFOPK2602_01467</name>
    <name evidence="2" type="ORF">UFOPK2806_01741</name>
    <name evidence="3" type="ORF">UFOPK3417_02113</name>
    <name evidence="4" type="ORF">UFOPK4306_01400</name>
</gene>
<dbReference type="EMBL" id="CAEZYY010000026">
    <property type="protein sequence ID" value="CAB4762050.1"/>
    <property type="molecule type" value="Genomic_DNA"/>
</dbReference>